<dbReference type="Proteomes" id="UP000257014">
    <property type="component" value="Unassembled WGS sequence"/>
</dbReference>
<name>A0A3E0K419_9BACI</name>
<dbReference type="AlphaFoldDB" id="A0A3E0K419"/>
<reference evidence="1 2" key="1">
    <citation type="submission" date="2018-03" db="EMBL/GenBank/DDBJ databases">
        <authorList>
            <person name="Keele B.F."/>
        </authorList>
    </citation>
    <scope>NUCLEOTIDE SEQUENCE [LARGE SCALE GENOMIC DNA]</scope>
    <source>
        <strain evidence="1">ZCTH4_d</strain>
    </source>
</reference>
<gene>
    <name evidence="1" type="ORF">C6P37_10555</name>
</gene>
<organism evidence="1 2">
    <name type="scientific">Caldibacillus debilis</name>
    <dbReference type="NCBI Taxonomy" id="301148"/>
    <lineage>
        <taxon>Bacteria</taxon>
        <taxon>Bacillati</taxon>
        <taxon>Bacillota</taxon>
        <taxon>Bacilli</taxon>
        <taxon>Bacillales</taxon>
        <taxon>Bacillaceae</taxon>
        <taxon>Caldibacillus</taxon>
    </lineage>
</organism>
<evidence type="ECO:0000313" key="1">
    <source>
        <dbReference type="EMBL" id="REJ27883.1"/>
    </source>
</evidence>
<accession>A0A3E0K419</accession>
<protein>
    <submittedName>
        <fullName evidence="1">Uncharacterized protein</fullName>
    </submittedName>
</protein>
<sequence length="148" mass="15989">MAAIPTVTISGIITATIFGPGTDGMAIFPTGAIPGFPILGAIRAFTVSGSLSDIPQDPGYLFFCPFLGRALRFCPLRSGQVYGWRWLSRERGYVFSGFWMTSPASRPSFRQDFVSVAGIGAENGEAVKGRVRGRLFFECEKCPDPCGH</sequence>
<dbReference type="EMBL" id="QEWE01000019">
    <property type="protein sequence ID" value="REJ27883.1"/>
    <property type="molecule type" value="Genomic_DNA"/>
</dbReference>
<evidence type="ECO:0000313" key="2">
    <source>
        <dbReference type="Proteomes" id="UP000257014"/>
    </source>
</evidence>
<comment type="caution">
    <text evidence="1">The sequence shown here is derived from an EMBL/GenBank/DDBJ whole genome shotgun (WGS) entry which is preliminary data.</text>
</comment>
<proteinExistence type="predicted"/>